<dbReference type="EMBL" id="JACJIB010000007">
    <property type="protein sequence ID" value="MBA8915052.1"/>
    <property type="molecule type" value="Genomic_DNA"/>
</dbReference>
<keyword evidence="2" id="KW-1185">Reference proteome</keyword>
<reference evidence="1 2" key="1">
    <citation type="submission" date="2020-08" db="EMBL/GenBank/DDBJ databases">
        <title>Genomic Encyclopedia of Type Strains, Phase IV (KMG-IV): sequencing the most valuable type-strain genomes for metagenomic binning, comparative biology and taxonomic classification.</title>
        <authorList>
            <person name="Goeker M."/>
        </authorList>
    </citation>
    <scope>NUCLEOTIDE SEQUENCE [LARGE SCALE GENOMIC DNA]</scope>
    <source>
        <strain evidence="1 2">DSM 11490</strain>
    </source>
</reference>
<name>A0AA40S6B0_9HYPH</name>
<dbReference type="AlphaFoldDB" id="A0AA40S6B0"/>
<dbReference type="RefSeq" id="WP_162940501.1">
    <property type="nucleotide sequence ID" value="NZ_BPRF01000004.1"/>
</dbReference>
<gene>
    <name evidence="1" type="ORF">HNR51_004148</name>
</gene>
<protein>
    <submittedName>
        <fullName evidence="1">Uncharacterized protein</fullName>
    </submittedName>
</protein>
<comment type="caution">
    <text evidence="1">The sequence shown here is derived from an EMBL/GenBank/DDBJ whole genome shotgun (WGS) entry which is preliminary data.</text>
</comment>
<organism evidence="1 2">
    <name type="scientific">Methylorubrum thiocyanatum</name>
    <dbReference type="NCBI Taxonomy" id="47958"/>
    <lineage>
        <taxon>Bacteria</taxon>
        <taxon>Pseudomonadati</taxon>
        <taxon>Pseudomonadota</taxon>
        <taxon>Alphaproteobacteria</taxon>
        <taxon>Hyphomicrobiales</taxon>
        <taxon>Methylobacteriaceae</taxon>
        <taxon>Methylorubrum</taxon>
    </lineage>
</organism>
<proteinExistence type="predicted"/>
<sequence>MTDTAPSRETSAAARRRIAAADRAREWRERQRETEAARVAELDALKAEVTSLRAERNRLQAALGKPGATGIDEDLARAFVRMGGIRRSAAGPLAIANPKVDVADVIAVAGYIRSGGRPAGQTAFDAARKRVLERLAQFLPSPGEA</sequence>
<evidence type="ECO:0000313" key="1">
    <source>
        <dbReference type="EMBL" id="MBA8915052.1"/>
    </source>
</evidence>
<dbReference type="Proteomes" id="UP000543554">
    <property type="component" value="Unassembled WGS sequence"/>
</dbReference>
<accession>A0AA40S6B0</accession>
<evidence type="ECO:0000313" key="2">
    <source>
        <dbReference type="Proteomes" id="UP000543554"/>
    </source>
</evidence>